<name>A0A1H2WSV3_THIRO</name>
<protein>
    <submittedName>
        <fullName evidence="2">CDP-2,3-bis-(O-geranylgeranyl)-sn-glycerol synthase</fullName>
    </submittedName>
</protein>
<dbReference type="AlphaFoldDB" id="A0A1H2WSV3"/>
<organism evidence="2 3">
    <name type="scientific">Thiocapsa roseopersicina</name>
    <dbReference type="NCBI Taxonomy" id="1058"/>
    <lineage>
        <taxon>Bacteria</taxon>
        <taxon>Pseudomonadati</taxon>
        <taxon>Pseudomonadota</taxon>
        <taxon>Gammaproteobacteria</taxon>
        <taxon>Chromatiales</taxon>
        <taxon>Chromatiaceae</taxon>
        <taxon>Thiocapsa</taxon>
    </lineage>
</organism>
<keyword evidence="1" id="KW-0472">Membrane</keyword>
<evidence type="ECO:0000313" key="2">
    <source>
        <dbReference type="EMBL" id="SDW83546.1"/>
    </source>
</evidence>
<dbReference type="RefSeq" id="WP_093031893.1">
    <property type="nucleotide sequence ID" value="NZ_FNNZ01000009.1"/>
</dbReference>
<dbReference type="STRING" id="1058.SAMN05421783_109103"/>
<reference evidence="3" key="1">
    <citation type="submission" date="2016-10" db="EMBL/GenBank/DDBJ databases">
        <authorList>
            <person name="Varghese N."/>
            <person name="Submissions S."/>
        </authorList>
    </citation>
    <scope>NUCLEOTIDE SEQUENCE [LARGE SCALE GENOMIC DNA]</scope>
    <source>
        <strain evidence="3">DSM 217</strain>
    </source>
</reference>
<dbReference type="EMBL" id="FNNZ01000009">
    <property type="protein sequence ID" value="SDW83546.1"/>
    <property type="molecule type" value="Genomic_DNA"/>
</dbReference>
<dbReference type="PANTHER" id="PTHR39650:SF1">
    <property type="entry name" value="CDP-ARCHAEOL SYNTHASE"/>
    <property type="match status" value="1"/>
</dbReference>
<keyword evidence="1" id="KW-1133">Transmembrane helix</keyword>
<gene>
    <name evidence="2" type="ORF">SAMN05421783_109103</name>
</gene>
<dbReference type="Proteomes" id="UP000198816">
    <property type="component" value="Unassembled WGS sequence"/>
</dbReference>
<keyword evidence="1" id="KW-0812">Transmembrane</keyword>
<dbReference type="InterPro" id="IPR032690">
    <property type="entry name" value="CarS"/>
</dbReference>
<evidence type="ECO:0000256" key="1">
    <source>
        <dbReference type="SAM" id="Phobius"/>
    </source>
</evidence>
<evidence type="ECO:0000313" key="3">
    <source>
        <dbReference type="Proteomes" id="UP000198816"/>
    </source>
</evidence>
<proteinExistence type="predicted"/>
<feature type="transmembrane region" description="Helical" evidence="1">
    <location>
        <begin position="131"/>
        <end position="151"/>
    </location>
</feature>
<dbReference type="OrthoDB" id="8850121at2"/>
<accession>A0A1H2WSV3</accession>
<keyword evidence="3" id="KW-1185">Reference proteome</keyword>
<dbReference type="Pfam" id="PF01864">
    <property type="entry name" value="CarS-like"/>
    <property type="match status" value="1"/>
</dbReference>
<dbReference type="PANTHER" id="PTHR39650">
    <property type="entry name" value="CDP-ARCHAEOL SYNTHASE"/>
    <property type="match status" value="1"/>
</dbReference>
<sequence length="164" mass="17750">MTPTLQMLALVVWANGVPVLARLLLGHRLAHPLDGGRTFRDGRPWLGSSKTWRGLGAALLTTPWLAVLLGLPWLFGLIAALGAMSGDLLASFIKRRLGRQPSEPALFLDEIPEALIPAILLMTALDLSASGVVIVVIAFALIDLLLTPFSARLRRMIKSIRGWS</sequence>
<feature type="transmembrane region" description="Helical" evidence="1">
    <location>
        <begin position="64"/>
        <end position="84"/>
    </location>
</feature>